<organism evidence="2 3">
    <name type="scientific">Streptomyces xanthophaeus</name>
    <dbReference type="NCBI Taxonomy" id="67385"/>
    <lineage>
        <taxon>Bacteria</taxon>
        <taxon>Bacillati</taxon>
        <taxon>Actinomycetota</taxon>
        <taxon>Actinomycetes</taxon>
        <taxon>Kitasatosporales</taxon>
        <taxon>Streptomycetaceae</taxon>
        <taxon>Streptomyces</taxon>
    </lineage>
</organism>
<sequence length="228" mass="23185">MAGILTESLKGMGAGAQALAAVVVVGGGGFGLWLVGDRLGNYSVDREPAVCSVTEDVLPQEYVSGAQLCTALNRPDLPELLGTPGDETLSAGGQGRWGGLGRSAEIAASEAKVSLTSYAVQLSASYDQLPVGRSAELLGPTAQKTTVLGHPSVLYSDRTIAISFGGGTTGSTHSGGIARSLVVALDPKDGGGSYEVTIWRKDGTVPDDAALFRVAEQVLPTVPGWTAG</sequence>
<proteinExistence type="predicted"/>
<evidence type="ECO:0000313" key="3">
    <source>
        <dbReference type="Proteomes" id="UP000600026"/>
    </source>
</evidence>
<reference evidence="2" key="1">
    <citation type="submission" date="2020-09" db="EMBL/GenBank/DDBJ databases">
        <title>Whole genome shotgun sequence of Streptomyces xanthophaeus NBRC 12829.</title>
        <authorList>
            <person name="Komaki H."/>
            <person name="Tamura T."/>
        </authorList>
    </citation>
    <scope>NUCLEOTIDE SEQUENCE</scope>
    <source>
        <strain evidence="2">NBRC 12829</strain>
    </source>
</reference>
<comment type="caution">
    <text evidence="2">The sequence shown here is derived from an EMBL/GenBank/DDBJ whole genome shotgun (WGS) entry which is preliminary data.</text>
</comment>
<dbReference type="InterPro" id="IPR046187">
    <property type="entry name" value="DUF6215"/>
</dbReference>
<keyword evidence="1" id="KW-1133">Transmembrane helix</keyword>
<keyword evidence="3" id="KW-1185">Reference proteome</keyword>
<keyword evidence="1" id="KW-0812">Transmembrane</keyword>
<dbReference type="RefSeq" id="WP_031142336.1">
    <property type="nucleotide sequence ID" value="NZ_BNEE01000006.1"/>
</dbReference>
<keyword evidence="1" id="KW-0472">Membrane</keyword>
<evidence type="ECO:0000313" key="2">
    <source>
        <dbReference type="EMBL" id="GHI86980.1"/>
    </source>
</evidence>
<dbReference type="EMBL" id="BNEE01000006">
    <property type="protein sequence ID" value="GHI86980.1"/>
    <property type="molecule type" value="Genomic_DNA"/>
</dbReference>
<gene>
    <name evidence="2" type="ORF">Sxan_43440</name>
</gene>
<name>A0A919GYJ8_9ACTN</name>
<dbReference type="AlphaFoldDB" id="A0A919GYJ8"/>
<dbReference type="Proteomes" id="UP000600026">
    <property type="component" value="Unassembled WGS sequence"/>
</dbReference>
<evidence type="ECO:0000256" key="1">
    <source>
        <dbReference type="SAM" id="Phobius"/>
    </source>
</evidence>
<accession>A0A919GYJ8</accession>
<protein>
    <submittedName>
        <fullName evidence="2">Uncharacterized protein</fullName>
    </submittedName>
</protein>
<dbReference type="Pfam" id="PF19721">
    <property type="entry name" value="DUF6215"/>
    <property type="match status" value="1"/>
</dbReference>
<feature type="transmembrane region" description="Helical" evidence="1">
    <location>
        <begin position="15"/>
        <end position="36"/>
    </location>
</feature>